<dbReference type="InterPro" id="IPR005801">
    <property type="entry name" value="ADC_synthase"/>
</dbReference>
<comment type="subunit">
    <text evidence="4 15">Heterotetramer consisting of two non-identical subunits: a beta subunit (TrpG) and a large alpha subunit (TrpE).</text>
</comment>
<feature type="domain" description="Chorismate-utilising enzyme C-terminal" evidence="16">
    <location>
        <begin position="223"/>
        <end position="476"/>
    </location>
</feature>
<dbReference type="SUPFAM" id="SSF56322">
    <property type="entry name" value="ADC synthase"/>
    <property type="match status" value="1"/>
</dbReference>
<keyword evidence="19" id="KW-1185">Reference proteome</keyword>
<keyword evidence="9 15" id="KW-0822">Tryptophan biosynthesis</keyword>
<evidence type="ECO:0000256" key="14">
    <source>
        <dbReference type="ARBA" id="ARBA00047683"/>
    </source>
</evidence>
<comment type="similarity">
    <text evidence="3 15">Belongs to the anthranilate synthase component I family.</text>
</comment>
<dbReference type="InterPro" id="IPR015890">
    <property type="entry name" value="Chorismate_C"/>
</dbReference>
<dbReference type="EMBL" id="AP027151">
    <property type="protein sequence ID" value="BDV43813.1"/>
    <property type="molecule type" value="Genomic_DNA"/>
</dbReference>
<reference evidence="18 19" key="1">
    <citation type="submission" date="2022-12" db="EMBL/GenBank/DDBJ databases">
        <title>Polyphasic characterization of Geotalea uranireducens NIT-SL11 newly isolated from a complex of sewage sludge and microbially reduced graphene oxide.</title>
        <authorList>
            <person name="Xie L."/>
            <person name="Yoshida N."/>
            <person name="Meng L."/>
        </authorList>
    </citation>
    <scope>NUCLEOTIDE SEQUENCE [LARGE SCALE GENOMIC DNA]</scope>
    <source>
        <strain evidence="18 19">NIT-SL11</strain>
    </source>
</reference>
<evidence type="ECO:0000256" key="10">
    <source>
        <dbReference type="ARBA" id="ARBA00022842"/>
    </source>
</evidence>
<dbReference type="PRINTS" id="PR00095">
    <property type="entry name" value="ANTSNTHASEI"/>
</dbReference>
<feature type="domain" description="Anthranilate synthase component I N-terminal" evidence="17">
    <location>
        <begin position="28"/>
        <end position="167"/>
    </location>
</feature>
<dbReference type="RefSeq" id="WP_281999934.1">
    <property type="nucleotide sequence ID" value="NZ_AP027151.1"/>
</dbReference>
<dbReference type="InterPro" id="IPR019999">
    <property type="entry name" value="Anth_synth_I-like"/>
</dbReference>
<dbReference type="Proteomes" id="UP001317705">
    <property type="component" value="Chromosome"/>
</dbReference>
<proteinExistence type="inferred from homology"/>
<dbReference type="PANTHER" id="PTHR11236">
    <property type="entry name" value="AMINOBENZOATE/ANTHRANILATE SYNTHASE"/>
    <property type="match status" value="1"/>
</dbReference>
<dbReference type="PANTHER" id="PTHR11236:SF48">
    <property type="entry name" value="ISOCHORISMATE SYNTHASE MENF"/>
    <property type="match status" value="1"/>
</dbReference>
<dbReference type="Gene3D" id="3.60.120.10">
    <property type="entry name" value="Anthranilate synthase"/>
    <property type="match status" value="1"/>
</dbReference>
<evidence type="ECO:0000256" key="15">
    <source>
        <dbReference type="RuleBase" id="RU364045"/>
    </source>
</evidence>
<evidence type="ECO:0000259" key="17">
    <source>
        <dbReference type="Pfam" id="PF04715"/>
    </source>
</evidence>
<accession>A0ABM8ENF4</accession>
<keyword evidence="10 15" id="KW-0460">Magnesium</keyword>
<dbReference type="InterPro" id="IPR006805">
    <property type="entry name" value="Anth_synth_I_N"/>
</dbReference>
<evidence type="ECO:0000313" key="19">
    <source>
        <dbReference type="Proteomes" id="UP001317705"/>
    </source>
</evidence>
<keyword evidence="11 15" id="KW-0057">Aromatic amino acid biosynthesis</keyword>
<evidence type="ECO:0000256" key="4">
    <source>
        <dbReference type="ARBA" id="ARBA00011575"/>
    </source>
</evidence>
<dbReference type="EC" id="4.1.3.27" evidence="5 15"/>
<evidence type="ECO:0000256" key="8">
    <source>
        <dbReference type="ARBA" id="ARBA00022723"/>
    </source>
</evidence>
<gene>
    <name evidence="15 18" type="primary">trpE</name>
    <name evidence="18" type="ORF">GURASL_27360</name>
</gene>
<sequence length="492" mass="54071">MYFPDYPTFCSLAARGNLIPVYREIMADLDTPVSAFRKIDDGRFSFLLESIEGGEKWGRYTFLGASPTVVIRSRGNEVEIVSAGETVHRETVADPLAFVRDQLARYQPVEIPGLPRFFGGAVGYLGYDMVRHFERLPSDKPATIGAWDSYFLITDTILIFDNVRQKIKVVSNAHLDGSVTPEAAYAAATATIEAIIARLRTPLAPAAPRPATGSVSFASNVSRADFETAVEKCKEYVRAGDIIQVVLSQRFSGQLTVDPLDIYRVLRTLNPSPYMFFLRLDDTLVVGASPEVMVRKEGTKVELRPIAGTRPRSASAAEDRRLEEELLADPKERAEHVMLVDLGRNDLGRVCRTGTVRVSELMVVERYSHVMHIVSNVQGELEEGRDVFDVVRATFPAGTLSGAPKVRAMEIIDELEPVRREIYGGAVGYFSFSGNMDLAIAIRTLVIRDGLVHLQAGAGIVADSVPAAEYQETVNKAMAVVKAIEAAERGLD</sequence>
<dbReference type="Pfam" id="PF00425">
    <property type="entry name" value="Chorismate_bind"/>
    <property type="match status" value="1"/>
</dbReference>
<keyword evidence="7 15" id="KW-0028">Amino-acid biosynthesis</keyword>
<dbReference type="InterPro" id="IPR005256">
    <property type="entry name" value="Anth_synth_I_PabB"/>
</dbReference>
<comment type="cofactor">
    <cofactor evidence="1 15">
        <name>Mg(2+)</name>
        <dbReference type="ChEBI" id="CHEBI:18420"/>
    </cofactor>
</comment>
<comment type="catalytic activity">
    <reaction evidence="14 15">
        <text>chorismate + L-glutamine = anthranilate + pyruvate + L-glutamate + H(+)</text>
        <dbReference type="Rhea" id="RHEA:21732"/>
        <dbReference type="ChEBI" id="CHEBI:15361"/>
        <dbReference type="ChEBI" id="CHEBI:15378"/>
        <dbReference type="ChEBI" id="CHEBI:16567"/>
        <dbReference type="ChEBI" id="CHEBI:29748"/>
        <dbReference type="ChEBI" id="CHEBI:29985"/>
        <dbReference type="ChEBI" id="CHEBI:58359"/>
        <dbReference type="EC" id="4.1.3.27"/>
    </reaction>
</comment>
<comment type="pathway">
    <text evidence="2 15">Amino-acid biosynthesis; L-tryptophan biosynthesis; L-tryptophan from chorismate: step 1/5.</text>
</comment>
<evidence type="ECO:0000256" key="2">
    <source>
        <dbReference type="ARBA" id="ARBA00004873"/>
    </source>
</evidence>
<evidence type="ECO:0000256" key="11">
    <source>
        <dbReference type="ARBA" id="ARBA00023141"/>
    </source>
</evidence>
<evidence type="ECO:0000256" key="7">
    <source>
        <dbReference type="ARBA" id="ARBA00022605"/>
    </source>
</evidence>
<keyword evidence="8 15" id="KW-0479">Metal-binding</keyword>
<dbReference type="NCBIfam" id="TIGR00564">
    <property type="entry name" value="trpE_most"/>
    <property type="match status" value="1"/>
</dbReference>
<evidence type="ECO:0000259" key="16">
    <source>
        <dbReference type="Pfam" id="PF00425"/>
    </source>
</evidence>
<evidence type="ECO:0000256" key="1">
    <source>
        <dbReference type="ARBA" id="ARBA00001946"/>
    </source>
</evidence>
<protein>
    <recommendedName>
        <fullName evidence="6 15">Anthranilate synthase component 1</fullName>
        <ecNumber evidence="5 15">4.1.3.27</ecNumber>
    </recommendedName>
</protein>
<evidence type="ECO:0000256" key="3">
    <source>
        <dbReference type="ARBA" id="ARBA00009562"/>
    </source>
</evidence>
<evidence type="ECO:0000256" key="5">
    <source>
        <dbReference type="ARBA" id="ARBA00012266"/>
    </source>
</evidence>
<evidence type="ECO:0000313" key="18">
    <source>
        <dbReference type="EMBL" id="BDV43813.1"/>
    </source>
</evidence>
<organism evidence="18 19">
    <name type="scientific">Geotalea uraniireducens</name>
    <dbReference type="NCBI Taxonomy" id="351604"/>
    <lineage>
        <taxon>Bacteria</taxon>
        <taxon>Pseudomonadati</taxon>
        <taxon>Thermodesulfobacteriota</taxon>
        <taxon>Desulfuromonadia</taxon>
        <taxon>Geobacterales</taxon>
        <taxon>Geobacteraceae</taxon>
        <taxon>Geotalea</taxon>
    </lineage>
</organism>
<evidence type="ECO:0000256" key="13">
    <source>
        <dbReference type="ARBA" id="ARBA00025634"/>
    </source>
</evidence>
<dbReference type="Pfam" id="PF04715">
    <property type="entry name" value="Anth_synt_I_N"/>
    <property type="match status" value="1"/>
</dbReference>
<evidence type="ECO:0000256" key="12">
    <source>
        <dbReference type="ARBA" id="ARBA00023239"/>
    </source>
</evidence>
<comment type="function">
    <text evidence="13 15">Part of a heterotetrameric complex that catalyzes the two-step biosynthesis of anthranilate, an intermediate in the biosynthesis of L-tryptophan. In the first step, the glutamine-binding beta subunit (TrpG) of anthranilate synthase (AS) provides the glutamine amidotransferase activity which generates ammonia as a substrate that, along with chorismate, is used in the second step, catalyzed by the large alpha subunit of AS (TrpE) to produce anthranilate. In the absence of TrpG, TrpE can synthesize anthranilate directly from chorismate and high concentrations of ammonia.</text>
</comment>
<evidence type="ECO:0000256" key="6">
    <source>
        <dbReference type="ARBA" id="ARBA00020653"/>
    </source>
</evidence>
<name>A0ABM8ENF4_9BACT</name>
<evidence type="ECO:0000256" key="9">
    <source>
        <dbReference type="ARBA" id="ARBA00022822"/>
    </source>
</evidence>
<keyword evidence="12 15" id="KW-0456">Lyase</keyword>